<accession>A0ABD3XM23</accession>
<organism evidence="2 3">
    <name type="scientific">Sinanodonta woodiana</name>
    <name type="common">Chinese pond mussel</name>
    <name type="synonym">Anodonta woodiana</name>
    <dbReference type="NCBI Taxonomy" id="1069815"/>
    <lineage>
        <taxon>Eukaryota</taxon>
        <taxon>Metazoa</taxon>
        <taxon>Spiralia</taxon>
        <taxon>Lophotrochozoa</taxon>
        <taxon>Mollusca</taxon>
        <taxon>Bivalvia</taxon>
        <taxon>Autobranchia</taxon>
        <taxon>Heteroconchia</taxon>
        <taxon>Palaeoheterodonta</taxon>
        <taxon>Unionida</taxon>
        <taxon>Unionoidea</taxon>
        <taxon>Unionidae</taxon>
        <taxon>Unioninae</taxon>
        <taxon>Sinanodonta</taxon>
    </lineage>
</organism>
<keyword evidence="3" id="KW-1185">Reference proteome</keyword>
<comment type="caution">
    <text evidence="2">The sequence shown here is derived from an EMBL/GenBank/DDBJ whole genome shotgun (WGS) entry which is preliminary data.</text>
</comment>
<keyword evidence="1" id="KW-0812">Transmembrane</keyword>
<evidence type="ECO:0000313" key="2">
    <source>
        <dbReference type="EMBL" id="KAL3886087.1"/>
    </source>
</evidence>
<dbReference type="EMBL" id="JBJQND010000002">
    <property type="protein sequence ID" value="KAL3886087.1"/>
    <property type="molecule type" value="Genomic_DNA"/>
</dbReference>
<keyword evidence="1" id="KW-0472">Membrane</keyword>
<dbReference type="Proteomes" id="UP001634394">
    <property type="component" value="Unassembled WGS sequence"/>
</dbReference>
<proteinExistence type="predicted"/>
<evidence type="ECO:0000313" key="3">
    <source>
        <dbReference type="Proteomes" id="UP001634394"/>
    </source>
</evidence>
<evidence type="ECO:0000256" key="1">
    <source>
        <dbReference type="SAM" id="Phobius"/>
    </source>
</evidence>
<name>A0ABD3XM23_SINWO</name>
<protein>
    <submittedName>
        <fullName evidence="2">Uncharacterized protein</fullName>
    </submittedName>
</protein>
<reference evidence="2 3" key="1">
    <citation type="submission" date="2024-11" db="EMBL/GenBank/DDBJ databases">
        <title>Chromosome-level genome assembly of the freshwater bivalve Anodonta woodiana.</title>
        <authorList>
            <person name="Chen X."/>
        </authorList>
    </citation>
    <scope>NUCLEOTIDE SEQUENCE [LARGE SCALE GENOMIC DNA]</scope>
    <source>
        <strain evidence="2">MN2024</strain>
        <tissue evidence="2">Gills</tissue>
    </source>
</reference>
<keyword evidence="1" id="KW-1133">Transmembrane helix</keyword>
<feature type="transmembrane region" description="Helical" evidence="1">
    <location>
        <begin position="67"/>
        <end position="96"/>
    </location>
</feature>
<gene>
    <name evidence="2" type="ORF">ACJMK2_026110</name>
</gene>
<sequence>MKLKIDQNIETCKVESVPILSCNVDRNKIIDNVDSINCKEELQVGINVVGQSVLNEMCTKNFLHSMILCMFLIFQVVSDTITTIVALLHCFISILVEQYCKRNECEKKESKSLPNQVPQIRNSTEKSVYSTDELSKGENTYCNMSKEISTEFEQTNNINIQYKCAPDLSNAKAESSDIKKNLKSEVNNAGNSKNTEIYLENLDIEHLNLNVLAKLQLQDPILKMVHDWLKNKNKPDWADVAKYGLEIKYFWYRWESLCLENNVLNRKWESHDGKDFTFHIITTKMFERICFDPTAY</sequence>
<dbReference type="AlphaFoldDB" id="A0ABD3XM23"/>